<dbReference type="Pfam" id="PF01915">
    <property type="entry name" value="Glyco_hydro_3_C"/>
    <property type="match status" value="1"/>
</dbReference>
<dbReference type="OrthoDB" id="47059at2759"/>
<dbReference type="Gene3D" id="2.60.120.260">
    <property type="entry name" value="Galactose-binding domain-like"/>
    <property type="match status" value="1"/>
</dbReference>
<keyword evidence="13" id="KW-1185">Reference proteome</keyword>
<gene>
    <name evidence="12" type="ORF">B0T11DRAFT_242613</name>
</gene>
<dbReference type="SUPFAM" id="SSF51445">
    <property type="entry name" value="(Trans)glycosidases"/>
    <property type="match status" value="1"/>
</dbReference>
<evidence type="ECO:0000256" key="1">
    <source>
        <dbReference type="ARBA" id="ARBA00000448"/>
    </source>
</evidence>
<dbReference type="Proteomes" id="UP000813385">
    <property type="component" value="Unassembled WGS sequence"/>
</dbReference>
<dbReference type="InterPro" id="IPR037524">
    <property type="entry name" value="PA14/GLEYA"/>
</dbReference>
<dbReference type="PANTHER" id="PTHR42715">
    <property type="entry name" value="BETA-GLUCOSIDASE"/>
    <property type="match status" value="1"/>
</dbReference>
<dbReference type="PROSITE" id="PS00775">
    <property type="entry name" value="GLYCOSYL_HYDROL_F3"/>
    <property type="match status" value="1"/>
</dbReference>
<dbReference type="InterPro" id="IPR002772">
    <property type="entry name" value="Glyco_hydro_3_C"/>
</dbReference>
<keyword evidence="4 10" id="KW-0378">Hydrolase</keyword>
<comment type="pathway">
    <text evidence="2 10">Glycan metabolism; cellulose degradation.</text>
</comment>
<dbReference type="PROSITE" id="PS51820">
    <property type="entry name" value="PA14"/>
    <property type="match status" value="1"/>
</dbReference>
<dbReference type="UniPathway" id="UPA00696"/>
<evidence type="ECO:0000256" key="7">
    <source>
        <dbReference type="ARBA" id="ARBA00023277"/>
    </source>
</evidence>
<name>A0A8K0TL72_9PEZI</name>
<evidence type="ECO:0000256" key="8">
    <source>
        <dbReference type="ARBA" id="ARBA00023295"/>
    </source>
</evidence>
<dbReference type="Pfam" id="PF00933">
    <property type="entry name" value="Glyco_hydro_3"/>
    <property type="match status" value="1"/>
</dbReference>
<dbReference type="EC" id="3.2.1.21" evidence="10"/>
<keyword evidence="8 10" id="KW-0326">Glycosidase</keyword>
<proteinExistence type="inferred from homology"/>
<evidence type="ECO:0000313" key="13">
    <source>
        <dbReference type="Proteomes" id="UP000813385"/>
    </source>
</evidence>
<evidence type="ECO:0000259" key="11">
    <source>
        <dbReference type="PROSITE" id="PS51820"/>
    </source>
</evidence>
<evidence type="ECO:0000256" key="3">
    <source>
        <dbReference type="ARBA" id="ARBA00005336"/>
    </source>
</evidence>
<comment type="catalytic activity">
    <reaction evidence="1 10">
        <text>Hydrolysis of terminal, non-reducing beta-D-glucosyl residues with release of beta-D-glucose.</text>
        <dbReference type="EC" id="3.2.1.21"/>
    </reaction>
</comment>
<reference evidence="12" key="1">
    <citation type="journal article" date="2021" name="Nat. Commun.">
        <title>Genetic determinants of endophytism in the Arabidopsis root mycobiome.</title>
        <authorList>
            <person name="Mesny F."/>
            <person name="Miyauchi S."/>
            <person name="Thiergart T."/>
            <person name="Pickel B."/>
            <person name="Atanasova L."/>
            <person name="Karlsson M."/>
            <person name="Huettel B."/>
            <person name="Barry K.W."/>
            <person name="Haridas S."/>
            <person name="Chen C."/>
            <person name="Bauer D."/>
            <person name="Andreopoulos W."/>
            <person name="Pangilinan J."/>
            <person name="LaButti K."/>
            <person name="Riley R."/>
            <person name="Lipzen A."/>
            <person name="Clum A."/>
            <person name="Drula E."/>
            <person name="Henrissat B."/>
            <person name="Kohler A."/>
            <person name="Grigoriev I.V."/>
            <person name="Martin F.M."/>
            <person name="Hacquard S."/>
        </authorList>
    </citation>
    <scope>NUCLEOTIDE SEQUENCE</scope>
    <source>
        <strain evidence="12">MPI-CAGE-AT-0016</strain>
    </source>
</reference>
<dbReference type="EMBL" id="JAGPXD010000003">
    <property type="protein sequence ID" value="KAH7363511.1"/>
    <property type="molecule type" value="Genomic_DNA"/>
</dbReference>
<dbReference type="PRINTS" id="PR00133">
    <property type="entry name" value="GLHYDRLASE3"/>
</dbReference>
<sequence length="850" mass="92497">MGEVSAVVMPERTKTSFANMDVDQTLGALSQKEKIDLLSGIDFWHTKSVPRLNIPSIRLSDGPNGVRGTRFFNGVPAACFPCGTGLAATWDTNLLRRVGVTMGAEARAKGAHVLLGPTVNMQRSPLGGRGFESFSEDPVLAGLCAASIVAGVEATGVVASIKHFVANDQEHERMAVDSIVTERALREIYVLPFQIAVRDANPGSFMTAYNKVNGTHVSESGKIIEGILRKEWNWEGLVMSDWYGTYSTVEAIDAGLDLEMPGPTRWRGQLLNHALMSQKVAQETVDRRAREVLKFVQRCVRTGVTEHAPEEARDIPETAALLREVAAQSIVLLKNEGRALPFKKQSKVAVIGPNAKTAVYCGGGSAKLRPYYTVTPFEGIVSQAEDVHYALGCHAHKMLPLLGPSLRAKNGEIGVTFRAFTAPDTQVDRRAVDTLHLTDTDMYFADYYHPELTEDLWWGEIEATYTAEQTGDFEFGLCVFGTARLYVDGELVVDNETVQRSGGSFFNVGTVEETGIRRVEAGRSYHIKVVFASGAASKIKDADGVVSFGGGGVRIGGARVIDADEEIRKAVELAASVDQVVLVVGLNADFEQEGHDRSHMDLPGRSDDLVAAVAAANPRTVVVVQSGTPVSMPWASSVAAVVQAWYGGNELGNAIADVLFGNVNPSGKLPLSFPVQVEDNPAFLNYRSERGRVLYGEDVYVGYRYYEAVKKQTLWGFGWGLSYTTFALSDLVVGPDPMDDKMLLVEVDVRNTGKVNGAEVVQLYVSQRSPSIKRPVKELKGFAKVLVDAGSSAKARISVEKKYATSFWDEARHQWIEESGEYDVWAGNSSSGPFLKGSFAVESTRWWSGL</sequence>
<dbReference type="Pfam" id="PF07691">
    <property type="entry name" value="PA14"/>
    <property type="match status" value="1"/>
</dbReference>
<comment type="caution">
    <text evidence="12">The sequence shown here is derived from an EMBL/GenBank/DDBJ whole genome shotgun (WGS) entry which is preliminary data.</text>
</comment>
<dbReference type="InterPro" id="IPR017853">
    <property type="entry name" value="GH"/>
</dbReference>
<dbReference type="InterPro" id="IPR011658">
    <property type="entry name" value="PA14_dom"/>
</dbReference>
<dbReference type="InterPro" id="IPR001764">
    <property type="entry name" value="Glyco_hydro_3_N"/>
</dbReference>
<evidence type="ECO:0000256" key="4">
    <source>
        <dbReference type="ARBA" id="ARBA00022801"/>
    </source>
</evidence>
<accession>A0A8K0TL72</accession>
<dbReference type="PANTHER" id="PTHR42715:SF27">
    <property type="entry name" value="BETA-GLUCOSIDASE-RELATED"/>
    <property type="match status" value="1"/>
</dbReference>
<keyword evidence="7 10" id="KW-0119">Carbohydrate metabolism</keyword>
<keyword evidence="6" id="KW-0325">Glycoprotein</keyword>
<evidence type="ECO:0000256" key="5">
    <source>
        <dbReference type="ARBA" id="ARBA00023001"/>
    </source>
</evidence>
<dbReference type="InterPro" id="IPR036962">
    <property type="entry name" value="Glyco_hydro_3_N_sf"/>
</dbReference>
<dbReference type="FunFam" id="2.60.40.10:FF:000495">
    <property type="entry name" value="Periplasmic beta-glucosidase"/>
    <property type="match status" value="1"/>
</dbReference>
<dbReference type="SUPFAM" id="SSF52279">
    <property type="entry name" value="Beta-D-glucan exohydrolase, C-terminal domain"/>
    <property type="match status" value="1"/>
</dbReference>
<keyword evidence="5" id="KW-0136">Cellulose degradation</keyword>
<dbReference type="InterPro" id="IPR019800">
    <property type="entry name" value="Glyco_hydro_3_AS"/>
</dbReference>
<dbReference type="InterPro" id="IPR050288">
    <property type="entry name" value="Cellulose_deg_GH3"/>
</dbReference>
<keyword evidence="9 10" id="KW-0624">Polysaccharide degradation</keyword>
<dbReference type="Pfam" id="PF14310">
    <property type="entry name" value="Fn3-like"/>
    <property type="match status" value="1"/>
</dbReference>
<evidence type="ECO:0000256" key="9">
    <source>
        <dbReference type="ARBA" id="ARBA00023326"/>
    </source>
</evidence>
<dbReference type="Gene3D" id="2.60.40.10">
    <property type="entry name" value="Immunoglobulins"/>
    <property type="match status" value="1"/>
</dbReference>
<evidence type="ECO:0000256" key="2">
    <source>
        <dbReference type="ARBA" id="ARBA00004987"/>
    </source>
</evidence>
<dbReference type="InterPro" id="IPR026891">
    <property type="entry name" value="Fn3-like"/>
</dbReference>
<dbReference type="Gene3D" id="3.40.50.1700">
    <property type="entry name" value="Glycoside hydrolase family 3 C-terminal domain"/>
    <property type="match status" value="1"/>
</dbReference>
<evidence type="ECO:0000256" key="10">
    <source>
        <dbReference type="RuleBase" id="RU361161"/>
    </source>
</evidence>
<dbReference type="SMART" id="SM00758">
    <property type="entry name" value="PA14"/>
    <property type="match status" value="1"/>
</dbReference>
<dbReference type="AlphaFoldDB" id="A0A8K0TL72"/>
<dbReference type="GO" id="GO:0008422">
    <property type="term" value="F:beta-glucosidase activity"/>
    <property type="evidence" value="ECO:0007669"/>
    <property type="project" value="UniProtKB-EC"/>
</dbReference>
<dbReference type="SMART" id="SM01217">
    <property type="entry name" value="Fn3_like"/>
    <property type="match status" value="1"/>
</dbReference>
<evidence type="ECO:0000256" key="6">
    <source>
        <dbReference type="ARBA" id="ARBA00023180"/>
    </source>
</evidence>
<dbReference type="InterPro" id="IPR013783">
    <property type="entry name" value="Ig-like_fold"/>
</dbReference>
<dbReference type="Gene3D" id="3.20.20.300">
    <property type="entry name" value="Glycoside hydrolase, family 3, N-terminal domain"/>
    <property type="match status" value="1"/>
</dbReference>
<dbReference type="FunFam" id="3.20.20.300:FF:000006">
    <property type="entry name" value="Beta-glucosidase H"/>
    <property type="match status" value="1"/>
</dbReference>
<feature type="domain" description="PA14" evidence="11">
    <location>
        <begin position="410"/>
        <end position="571"/>
    </location>
</feature>
<dbReference type="GO" id="GO:0030245">
    <property type="term" value="P:cellulose catabolic process"/>
    <property type="evidence" value="ECO:0007669"/>
    <property type="project" value="UniProtKB-UniPathway"/>
</dbReference>
<protein>
    <recommendedName>
        <fullName evidence="10">beta-glucosidase</fullName>
        <ecNumber evidence="10">3.2.1.21</ecNumber>
    </recommendedName>
</protein>
<evidence type="ECO:0000313" key="12">
    <source>
        <dbReference type="EMBL" id="KAH7363511.1"/>
    </source>
</evidence>
<dbReference type="InterPro" id="IPR036881">
    <property type="entry name" value="Glyco_hydro_3_C_sf"/>
</dbReference>
<comment type="similarity">
    <text evidence="3 10">Belongs to the glycosyl hydrolase 3 family.</text>
</comment>
<organism evidence="12 13">
    <name type="scientific">Plectosphaerella cucumerina</name>
    <dbReference type="NCBI Taxonomy" id="40658"/>
    <lineage>
        <taxon>Eukaryota</taxon>
        <taxon>Fungi</taxon>
        <taxon>Dikarya</taxon>
        <taxon>Ascomycota</taxon>
        <taxon>Pezizomycotina</taxon>
        <taxon>Sordariomycetes</taxon>
        <taxon>Hypocreomycetidae</taxon>
        <taxon>Glomerellales</taxon>
        <taxon>Plectosphaerellaceae</taxon>
        <taxon>Plectosphaerella</taxon>
    </lineage>
</organism>